<evidence type="ECO:0000259" key="2">
    <source>
        <dbReference type="Pfam" id="PF10531"/>
    </source>
</evidence>
<dbReference type="PANTHER" id="PTHR21180:SF32">
    <property type="entry name" value="ENDONUCLEASE_EXONUCLEASE_PHOSPHATASE FAMILY DOMAIN-CONTAINING PROTEIN 1"/>
    <property type="match status" value="1"/>
</dbReference>
<dbReference type="Gene3D" id="3.10.560.10">
    <property type="entry name" value="Outer membrane lipoprotein wza domain like"/>
    <property type="match status" value="1"/>
</dbReference>
<evidence type="ECO:0000313" key="3">
    <source>
        <dbReference type="EMBL" id="CAB4636193.1"/>
    </source>
</evidence>
<dbReference type="GO" id="GO:0015628">
    <property type="term" value="P:protein secretion by the type II secretion system"/>
    <property type="evidence" value="ECO:0007669"/>
    <property type="project" value="TreeGrafter"/>
</dbReference>
<accession>A0A6J6LKZ5</accession>
<evidence type="ECO:0000256" key="1">
    <source>
        <dbReference type="SAM" id="Phobius"/>
    </source>
</evidence>
<feature type="domain" description="Soluble ligand binding" evidence="2">
    <location>
        <begin position="67"/>
        <end position="121"/>
    </location>
</feature>
<dbReference type="GO" id="GO:0015627">
    <property type="term" value="C:type II protein secretion system complex"/>
    <property type="evidence" value="ECO:0007669"/>
    <property type="project" value="TreeGrafter"/>
</dbReference>
<gene>
    <name evidence="3" type="ORF">UFOPK2106_00559</name>
    <name evidence="4" type="ORF">UFOPK2328_00039</name>
</gene>
<name>A0A6J6LKZ5_9ZZZZ</name>
<dbReference type="NCBIfam" id="TIGR00426">
    <property type="entry name" value="competence protein ComEA helix-hairpin-helix repeat region"/>
    <property type="match status" value="1"/>
</dbReference>
<dbReference type="InterPro" id="IPR051675">
    <property type="entry name" value="Endo/Exo/Phosphatase_dom_1"/>
</dbReference>
<dbReference type="AlphaFoldDB" id="A0A6J6LKZ5"/>
<dbReference type="Pfam" id="PF12836">
    <property type="entry name" value="HHH_3"/>
    <property type="match status" value="1"/>
</dbReference>
<organism evidence="4">
    <name type="scientific">freshwater metagenome</name>
    <dbReference type="NCBI Taxonomy" id="449393"/>
    <lineage>
        <taxon>unclassified sequences</taxon>
        <taxon>metagenomes</taxon>
        <taxon>ecological metagenomes</taxon>
    </lineage>
</organism>
<dbReference type="Pfam" id="PF10531">
    <property type="entry name" value="SLBB"/>
    <property type="match status" value="1"/>
</dbReference>
<proteinExistence type="predicted"/>
<dbReference type="SUPFAM" id="SSF47781">
    <property type="entry name" value="RuvA domain 2-like"/>
    <property type="match status" value="1"/>
</dbReference>
<dbReference type="EMBL" id="CAEZWX010000003">
    <property type="protein sequence ID" value="CAB4661748.1"/>
    <property type="molecule type" value="Genomic_DNA"/>
</dbReference>
<dbReference type="EMBL" id="CAEZVS010000066">
    <property type="protein sequence ID" value="CAB4636193.1"/>
    <property type="molecule type" value="Genomic_DNA"/>
</dbReference>
<dbReference type="PANTHER" id="PTHR21180">
    <property type="entry name" value="ENDONUCLEASE/EXONUCLEASE/PHOSPHATASE FAMILY DOMAIN-CONTAINING PROTEIN 1"/>
    <property type="match status" value="1"/>
</dbReference>
<reference evidence="4" key="1">
    <citation type="submission" date="2020-05" db="EMBL/GenBank/DDBJ databases">
        <authorList>
            <person name="Chiriac C."/>
            <person name="Salcher M."/>
            <person name="Ghai R."/>
            <person name="Kavagutti S V."/>
        </authorList>
    </citation>
    <scope>NUCLEOTIDE SEQUENCE</scope>
</reference>
<evidence type="ECO:0000313" key="4">
    <source>
        <dbReference type="EMBL" id="CAB4661748.1"/>
    </source>
</evidence>
<dbReference type="Gene3D" id="1.10.150.280">
    <property type="entry name" value="AF1531-like domain"/>
    <property type="match status" value="1"/>
</dbReference>
<feature type="transmembrane region" description="Helical" evidence="1">
    <location>
        <begin position="21"/>
        <end position="40"/>
    </location>
</feature>
<keyword evidence="1" id="KW-0812">Transmembrane</keyword>
<dbReference type="InterPro" id="IPR004509">
    <property type="entry name" value="Competence_ComEA_HhH"/>
</dbReference>
<sequence>MDWLKQQLISALSGDQKVSKQLLLALAALVAVVSLVLVAVNRPEAPAGEFEVTEPGSETESFEQYLYVHIVGEVASPGMYQLPLGARLVDAVFAAGGLTDQADNSSVNLARELSDGEQVVVYKIGDVAETGGAAPGGLISINRATAEQLEELPGIGPALSARIIAYRDANGGFKAKEDLLNVSGIGDSIFSGFADLITL</sequence>
<keyword evidence="1" id="KW-1133">Transmembrane helix</keyword>
<keyword evidence="1" id="KW-0472">Membrane</keyword>
<dbReference type="InterPro" id="IPR019554">
    <property type="entry name" value="Soluble_ligand-bd"/>
</dbReference>
<protein>
    <submittedName>
        <fullName evidence="4">Unannotated protein</fullName>
    </submittedName>
</protein>
<dbReference type="InterPro" id="IPR010994">
    <property type="entry name" value="RuvA_2-like"/>
</dbReference>